<dbReference type="Proteomes" id="UP000663877">
    <property type="component" value="Unassembled WGS sequence"/>
</dbReference>
<dbReference type="AlphaFoldDB" id="A0A815IU13"/>
<organism evidence="2 5">
    <name type="scientific">Adineta steineri</name>
    <dbReference type="NCBI Taxonomy" id="433720"/>
    <lineage>
        <taxon>Eukaryota</taxon>
        <taxon>Metazoa</taxon>
        <taxon>Spiralia</taxon>
        <taxon>Gnathifera</taxon>
        <taxon>Rotifera</taxon>
        <taxon>Eurotatoria</taxon>
        <taxon>Bdelloidea</taxon>
        <taxon>Adinetida</taxon>
        <taxon>Adinetidae</taxon>
        <taxon>Adineta</taxon>
    </lineage>
</organism>
<dbReference type="EMBL" id="CAJNOI010000979">
    <property type="protein sequence ID" value="CAF1369321.1"/>
    <property type="molecule type" value="Genomic_DNA"/>
</dbReference>
<comment type="caution">
    <text evidence="2">The sequence shown here is derived from an EMBL/GenBank/DDBJ whole genome shotgun (WGS) entry which is preliminary data.</text>
</comment>
<reference evidence="2" key="1">
    <citation type="submission" date="2021-02" db="EMBL/GenBank/DDBJ databases">
        <authorList>
            <person name="Nowell W R."/>
        </authorList>
    </citation>
    <scope>NUCLEOTIDE SEQUENCE</scope>
</reference>
<evidence type="ECO:0000313" key="5">
    <source>
        <dbReference type="Proteomes" id="UP000663877"/>
    </source>
</evidence>
<feature type="compositionally biased region" description="Acidic residues" evidence="1">
    <location>
        <begin position="263"/>
        <end position="274"/>
    </location>
</feature>
<evidence type="ECO:0000256" key="1">
    <source>
        <dbReference type="SAM" id="MobiDB-lite"/>
    </source>
</evidence>
<protein>
    <submittedName>
        <fullName evidence="2">Uncharacterized protein</fullName>
    </submittedName>
</protein>
<keyword evidence="4" id="KW-1185">Reference proteome</keyword>
<accession>A0A815IU13</accession>
<dbReference type="Proteomes" id="UP000663832">
    <property type="component" value="Unassembled WGS sequence"/>
</dbReference>
<sequence length="286" mass="32079">MASSSSDLLSATATTTASCFPIQAVCADEDVQRALLCRHFMFLDDAVFFYLAQSGLLNKIVNVFQAKDCKLNGSNQINGQKRCHEDIDGVYDTDNNSSDSEELPRKKTKRIRITLVDISTQTDDSSIMTLSSPSSLDSILSTTTKTKAIVAQAVDVDAAREKRRYQLRLLAFHTISLHKSDFALLDHHGLLDPLVQIIEDVERTGAITPYLQSFDKKDSVDSIEVHEKHGICEGLEEEDDDDDENEDDEGGDIDYQLEMLREAEDDDEEVEIEQNESSSMERIFQE</sequence>
<gene>
    <name evidence="2" type="ORF">BJG266_LOCUS35940</name>
    <name evidence="3" type="ORF">QVE165_LOCUS52980</name>
</gene>
<proteinExistence type="predicted"/>
<feature type="region of interest" description="Disordered" evidence="1">
    <location>
        <begin position="231"/>
        <end position="286"/>
    </location>
</feature>
<evidence type="ECO:0000313" key="2">
    <source>
        <dbReference type="EMBL" id="CAF1369321.1"/>
    </source>
</evidence>
<evidence type="ECO:0000313" key="3">
    <source>
        <dbReference type="EMBL" id="CAF1603578.1"/>
    </source>
</evidence>
<dbReference type="EMBL" id="CAJNOM010001330">
    <property type="protein sequence ID" value="CAF1603578.1"/>
    <property type="molecule type" value="Genomic_DNA"/>
</dbReference>
<name>A0A815IU13_9BILA</name>
<evidence type="ECO:0000313" key="4">
    <source>
        <dbReference type="Proteomes" id="UP000663832"/>
    </source>
</evidence>
<feature type="compositionally biased region" description="Acidic residues" evidence="1">
    <location>
        <begin position="234"/>
        <end position="252"/>
    </location>
</feature>